<name>A0ACC1ND24_9HYPO</name>
<organism evidence="1 2">
    <name type="scientific">Zarea fungicola</name>
    <dbReference type="NCBI Taxonomy" id="93591"/>
    <lineage>
        <taxon>Eukaryota</taxon>
        <taxon>Fungi</taxon>
        <taxon>Dikarya</taxon>
        <taxon>Ascomycota</taxon>
        <taxon>Pezizomycotina</taxon>
        <taxon>Sordariomycetes</taxon>
        <taxon>Hypocreomycetidae</taxon>
        <taxon>Hypocreales</taxon>
        <taxon>Cordycipitaceae</taxon>
        <taxon>Zarea</taxon>
    </lineage>
</organism>
<reference evidence="1" key="1">
    <citation type="submission" date="2022-08" db="EMBL/GenBank/DDBJ databases">
        <title>Genome Sequence of Lecanicillium fungicola.</title>
        <authorList>
            <person name="Buettner E."/>
        </authorList>
    </citation>
    <scope>NUCLEOTIDE SEQUENCE</scope>
    <source>
        <strain evidence="1">Babe33</strain>
    </source>
</reference>
<dbReference type="Proteomes" id="UP001143910">
    <property type="component" value="Unassembled WGS sequence"/>
</dbReference>
<proteinExistence type="predicted"/>
<evidence type="ECO:0000313" key="1">
    <source>
        <dbReference type="EMBL" id="KAJ2976391.1"/>
    </source>
</evidence>
<gene>
    <name evidence="1" type="ORF">NQ176_g4980</name>
</gene>
<sequence>MTATSPVMQYTNLGNCGLKVSKIILGGMSYGSPKWQGWVLDEEKALPLIEHAYKSGINTWDTADTYSHGESEKIFGKALIKYNIPRHRVVLMTKLHNLVDDEPDEGKQTAMHLCGNNDGAAVNRVGLSRKHIFDAVEASVKRLGTYIDVLQIHRLDRATPREEIMRALNDVVNSGMVRYIGASSMRAWEFQALQNVALRNGWHTFVSMQSHHSLLSREEEREMIPYCQDQGIGLLPWSPLSRGLLTRPWAETGARESHDVATKLLIRVRQIEADAEIVKRVEEVAKQKGISMAQVATAWSLSHRYMCPALGLNSRERIDEAVAAVHVQLSEEEIAYLEAPYVPKPLSVIEQ</sequence>
<comment type="caution">
    <text evidence="1">The sequence shown here is derived from an EMBL/GenBank/DDBJ whole genome shotgun (WGS) entry which is preliminary data.</text>
</comment>
<accession>A0ACC1ND24</accession>
<dbReference type="EMBL" id="JANJQO010000590">
    <property type="protein sequence ID" value="KAJ2976391.1"/>
    <property type="molecule type" value="Genomic_DNA"/>
</dbReference>
<evidence type="ECO:0000313" key="2">
    <source>
        <dbReference type="Proteomes" id="UP001143910"/>
    </source>
</evidence>
<keyword evidence="2" id="KW-1185">Reference proteome</keyword>
<protein>
    <submittedName>
        <fullName evidence="1">Uncharacterized protein</fullName>
    </submittedName>
</protein>